<reference evidence="2 3" key="1">
    <citation type="submission" date="2017-03" db="EMBL/GenBank/DDBJ databases">
        <title>Lifting the veil on microbial sulfur biogeochemistry in mining wastewaters.</title>
        <authorList>
            <person name="Kantor R.S."/>
            <person name="Colenbrander Nelson T."/>
            <person name="Marshall S."/>
            <person name="Bennett D."/>
            <person name="Apte S."/>
            <person name="Camacho D."/>
            <person name="Thomas B.C."/>
            <person name="Warren L.A."/>
            <person name="Banfield J.F."/>
        </authorList>
    </citation>
    <scope>NUCLEOTIDE SEQUENCE [LARGE SCALE GENOMIC DNA]</scope>
    <source>
        <strain evidence="2">32-69-9</strain>
    </source>
</reference>
<evidence type="ECO:0000256" key="1">
    <source>
        <dbReference type="SAM" id="Phobius"/>
    </source>
</evidence>
<dbReference type="AlphaFoldDB" id="A0A258FM48"/>
<keyword evidence="1" id="KW-0812">Transmembrane</keyword>
<proteinExistence type="predicted"/>
<protein>
    <submittedName>
        <fullName evidence="2">Uncharacterized protein</fullName>
    </submittedName>
</protein>
<dbReference type="EMBL" id="NCEB01000014">
    <property type="protein sequence ID" value="OYX33670.1"/>
    <property type="molecule type" value="Genomic_DNA"/>
</dbReference>
<sequence length="172" mass="17701">MASLITGMNPAAPLRTEAEAEAASKASAISIFIGVLVGAVTVAWSLANPGQMQEAVASAAGGDANTEAAAAMGAQFAIYLTGGLAVLQLILGIVQWRNPGKFIAILFMVLIAYGILSTAATPLLASSMPGMPVIPMWQIALSVAIMVVQMILHIAGLRGINKLDKLQMEAAR</sequence>
<keyword evidence="1" id="KW-0472">Membrane</keyword>
<feature type="transmembrane region" description="Helical" evidence="1">
    <location>
        <begin position="137"/>
        <end position="157"/>
    </location>
</feature>
<accession>A0A258FM48</accession>
<name>A0A258FM48_9CAUL</name>
<comment type="caution">
    <text evidence="2">The sequence shown here is derived from an EMBL/GenBank/DDBJ whole genome shotgun (WGS) entry which is preliminary data.</text>
</comment>
<evidence type="ECO:0000313" key="3">
    <source>
        <dbReference type="Proteomes" id="UP000215595"/>
    </source>
</evidence>
<feature type="transmembrane region" description="Helical" evidence="1">
    <location>
        <begin position="103"/>
        <end position="125"/>
    </location>
</feature>
<organism evidence="2 3">
    <name type="scientific">Brevundimonas subvibrioides</name>
    <dbReference type="NCBI Taxonomy" id="74313"/>
    <lineage>
        <taxon>Bacteria</taxon>
        <taxon>Pseudomonadati</taxon>
        <taxon>Pseudomonadota</taxon>
        <taxon>Alphaproteobacteria</taxon>
        <taxon>Caulobacterales</taxon>
        <taxon>Caulobacteraceae</taxon>
        <taxon>Brevundimonas</taxon>
    </lineage>
</organism>
<dbReference type="Proteomes" id="UP000215595">
    <property type="component" value="Unassembled WGS sequence"/>
</dbReference>
<feature type="transmembrane region" description="Helical" evidence="1">
    <location>
        <begin position="28"/>
        <end position="47"/>
    </location>
</feature>
<gene>
    <name evidence="2" type="ORF">B7Z01_07890</name>
</gene>
<keyword evidence="1" id="KW-1133">Transmembrane helix</keyword>
<feature type="transmembrane region" description="Helical" evidence="1">
    <location>
        <begin position="76"/>
        <end position="96"/>
    </location>
</feature>
<evidence type="ECO:0000313" key="2">
    <source>
        <dbReference type="EMBL" id="OYX33670.1"/>
    </source>
</evidence>